<dbReference type="AlphaFoldDB" id="A0A5E4PSF3"/>
<dbReference type="EMBL" id="FZQP02000293">
    <property type="protein sequence ID" value="VVC88313.1"/>
    <property type="molecule type" value="Genomic_DNA"/>
</dbReference>
<feature type="chain" id="PRO_5022936678" description="Insulin-like domain-containing protein" evidence="4">
    <location>
        <begin position="23"/>
        <end position="130"/>
    </location>
</feature>
<name>A0A5E4PSF3_9NEOP</name>
<comment type="similarity">
    <text evidence="1">Belongs to the insulin family.</text>
</comment>
<reference evidence="6 7" key="1">
    <citation type="submission" date="2017-07" db="EMBL/GenBank/DDBJ databases">
        <authorList>
            <person name="Talla V."/>
            <person name="Backstrom N."/>
        </authorList>
    </citation>
    <scope>NUCLEOTIDE SEQUENCE [LARGE SCALE GENOMIC DNA]</scope>
</reference>
<evidence type="ECO:0000256" key="1">
    <source>
        <dbReference type="ARBA" id="ARBA00009034"/>
    </source>
</evidence>
<evidence type="ECO:0000313" key="6">
    <source>
        <dbReference type="EMBL" id="VVC88313.1"/>
    </source>
</evidence>
<dbReference type="Pfam" id="PF00049">
    <property type="entry name" value="Insulin"/>
    <property type="match status" value="1"/>
</dbReference>
<dbReference type="InterPro" id="IPR022353">
    <property type="entry name" value="Insulin_CS"/>
</dbReference>
<dbReference type="Proteomes" id="UP000324832">
    <property type="component" value="Unassembled WGS sequence"/>
</dbReference>
<proteinExistence type="inferred from homology"/>
<keyword evidence="3 4" id="KW-0732">Signal</keyword>
<keyword evidence="7" id="KW-1185">Reference proteome</keyword>
<dbReference type="InterPro" id="IPR036438">
    <property type="entry name" value="Insulin-like_sf"/>
</dbReference>
<evidence type="ECO:0000259" key="5">
    <source>
        <dbReference type="Pfam" id="PF00049"/>
    </source>
</evidence>
<gene>
    <name evidence="6" type="ORF">LSINAPIS_LOCUS1721</name>
</gene>
<dbReference type="PROSITE" id="PS00262">
    <property type="entry name" value="INSULIN"/>
    <property type="match status" value="1"/>
</dbReference>
<evidence type="ECO:0000256" key="4">
    <source>
        <dbReference type="SAM" id="SignalP"/>
    </source>
</evidence>
<evidence type="ECO:0000256" key="3">
    <source>
        <dbReference type="ARBA" id="ARBA00022729"/>
    </source>
</evidence>
<dbReference type="GO" id="GO:0005576">
    <property type="term" value="C:extracellular region"/>
    <property type="evidence" value="ECO:0007669"/>
    <property type="project" value="InterPro"/>
</dbReference>
<dbReference type="InterPro" id="IPR016179">
    <property type="entry name" value="Insulin-like"/>
</dbReference>
<keyword evidence="2" id="KW-0165">Cleavage on pair of basic residues</keyword>
<protein>
    <recommendedName>
        <fullName evidence="5">Insulin-like domain-containing protein</fullName>
    </recommendedName>
</protein>
<organism evidence="6 7">
    <name type="scientific">Leptidea sinapis</name>
    <dbReference type="NCBI Taxonomy" id="189913"/>
    <lineage>
        <taxon>Eukaryota</taxon>
        <taxon>Metazoa</taxon>
        <taxon>Ecdysozoa</taxon>
        <taxon>Arthropoda</taxon>
        <taxon>Hexapoda</taxon>
        <taxon>Insecta</taxon>
        <taxon>Pterygota</taxon>
        <taxon>Neoptera</taxon>
        <taxon>Endopterygota</taxon>
        <taxon>Lepidoptera</taxon>
        <taxon>Glossata</taxon>
        <taxon>Ditrysia</taxon>
        <taxon>Papilionoidea</taxon>
        <taxon>Pieridae</taxon>
        <taxon>Dismorphiinae</taxon>
        <taxon>Leptidea</taxon>
    </lineage>
</organism>
<dbReference type="GO" id="GO:0005179">
    <property type="term" value="F:hormone activity"/>
    <property type="evidence" value="ECO:0007669"/>
    <property type="project" value="InterPro"/>
</dbReference>
<evidence type="ECO:0000313" key="7">
    <source>
        <dbReference type="Proteomes" id="UP000324832"/>
    </source>
</evidence>
<feature type="signal peptide" evidence="4">
    <location>
        <begin position="1"/>
        <end position="22"/>
    </location>
</feature>
<feature type="domain" description="Insulin-like" evidence="5">
    <location>
        <begin position="40"/>
        <end position="115"/>
    </location>
</feature>
<dbReference type="OrthoDB" id="9973665at2759"/>
<sequence length="130" mass="15432">MEVKYFVYIVLIILRNISPMWASEHGDTETYRMSDRVYTCSKWLSSIIDNICNNVYKIVKRETSIMVEKLSPRDLKKSVNEKRLISDGRWRRMRRQVATECCERPCTVSNLVMYCPDDAKLLRENPDIFN</sequence>
<dbReference type="SUPFAM" id="SSF56994">
    <property type="entry name" value="Insulin-like"/>
    <property type="match status" value="1"/>
</dbReference>
<accession>A0A5E4PSF3</accession>
<evidence type="ECO:0000256" key="2">
    <source>
        <dbReference type="ARBA" id="ARBA00022685"/>
    </source>
</evidence>
<dbReference type="Gene3D" id="1.10.100.10">
    <property type="entry name" value="Insulin-like"/>
    <property type="match status" value="1"/>
</dbReference>